<evidence type="ECO:0000313" key="2">
    <source>
        <dbReference type="EMBL" id="SHG05046.1"/>
    </source>
</evidence>
<dbReference type="EMBL" id="FQUX01000011">
    <property type="protein sequence ID" value="SHG05046.1"/>
    <property type="molecule type" value="Genomic_DNA"/>
</dbReference>
<dbReference type="SUPFAM" id="SSF89550">
    <property type="entry name" value="PHP domain-like"/>
    <property type="match status" value="1"/>
</dbReference>
<dbReference type="Pfam" id="PF16392">
    <property type="entry name" value="DUF5001"/>
    <property type="match status" value="1"/>
</dbReference>
<dbReference type="GO" id="GO:0004534">
    <property type="term" value="F:5'-3' RNA exonuclease activity"/>
    <property type="evidence" value="ECO:0007669"/>
    <property type="project" value="TreeGrafter"/>
</dbReference>
<dbReference type="PANTHER" id="PTHR42924:SF3">
    <property type="entry name" value="POLYMERASE_HISTIDINOL PHOSPHATASE N-TERMINAL DOMAIN-CONTAINING PROTEIN"/>
    <property type="match status" value="1"/>
</dbReference>
<dbReference type="GO" id="GO:0035312">
    <property type="term" value="F:5'-3' DNA exonuclease activity"/>
    <property type="evidence" value="ECO:0007669"/>
    <property type="project" value="TreeGrafter"/>
</dbReference>
<dbReference type="PANTHER" id="PTHR42924">
    <property type="entry name" value="EXONUCLEASE"/>
    <property type="match status" value="1"/>
</dbReference>
<dbReference type="InterPro" id="IPR032165">
    <property type="entry name" value="DUF5001"/>
</dbReference>
<dbReference type="Proteomes" id="UP000184406">
    <property type="component" value="Unassembled WGS sequence"/>
</dbReference>
<dbReference type="CDD" id="cd12112">
    <property type="entry name" value="PHP_HisPPase_Chlorobi_like"/>
    <property type="match status" value="1"/>
</dbReference>
<dbReference type="InterPro" id="IPR016195">
    <property type="entry name" value="Pol/histidinol_Pase-like"/>
</dbReference>
<dbReference type="Gene3D" id="3.20.20.140">
    <property type="entry name" value="Metal-dependent hydrolases"/>
    <property type="match status" value="1"/>
</dbReference>
<keyword evidence="3" id="KW-1185">Reference proteome</keyword>
<feature type="domain" description="Polymerase/histidinol phosphatase N-terminal" evidence="1">
    <location>
        <begin position="64"/>
        <end position="142"/>
    </location>
</feature>
<dbReference type="SMART" id="SM00481">
    <property type="entry name" value="POLIIIAc"/>
    <property type="match status" value="1"/>
</dbReference>
<proteinExistence type="predicted"/>
<dbReference type="InterPro" id="IPR003141">
    <property type="entry name" value="Pol/His_phosphatase_N"/>
</dbReference>
<reference evidence="3" key="1">
    <citation type="submission" date="2016-11" db="EMBL/GenBank/DDBJ databases">
        <authorList>
            <person name="Varghese N."/>
            <person name="Submissions S."/>
        </authorList>
    </citation>
    <scope>NUCLEOTIDE SEQUENCE [LARGE SCALE GENOMIC DNA]</scope>
    <source>
        <strain evidence="3">DSM 17539</strain>
    </source>
</reference>
<organism evidence="2 3">
    <name type="scientific">Arenibacter palladensis</name>
    <dbReference type="NCBI Taxonomy" id="237373"/>
    <lineage>
        <taxon>Bacteria</taxon>
        <taxon>Pseudomonadati</taxon>
        <taxon>Bacteroidota</taxon>
        <taxon>Flavobacteriia</taxon>
        <taxon>Flavobacteriales</taxon>
        <taxon>Flavobacteriaceae</taxon>
        <taxon>Arenibacter</taxon>
    </lineage>
</organism>
<evidence type="ECO:0000259" key="1">
    <source>
        <dbReference type="SMART" id="SM00481"/>
    </source>
</evidence>
<dbReference type="AlphaFoldDB" id="A0A1M5GMX3"/>
<evidence type="ECO:0000313" key="3">
    <source>
        <dbReference type="Proteomes" id="UP000184406"/>
    </source>
</evidence>
<sequence>MNIFFFIFKVSDPLFLKKTTKMKNTIGTLALLFTFLGLSAQTHSHSGAQPLSYPNIDGYVTLKTDLHMHSVFSDGKVWPTIRVEEALRENLDAISLTEHLEYQPHKEDIPHPDRNRAYHLAMEEAKEHDLLIIPGSEITRSAPVGHNNAIFITDANELLHEDAKDAFSTAKKQNAFVFWNHPAWYAQSPAGTPILSDFQKERIKKGELHGIEVINTVDYSEESLALALENNLTIMGTSDIHGLIDWSYTQKGNHRPITLVFAKEKSIEGLKEALFAGRTVAVYNELLVGKAEYLKPLLQTSIEIVKAEYIGKTQVLEVELKNISSSDLLFENAMGYTFYDSSPVFGISAGDTKILKIKTLEKLNTLVLKLEALGAYTAPKIHPMIEWTIKVE</sequence>
<gene>
    <name evidence="2" type="ORF">SAMN03080594_111131</name>
</gene>
<protein>
    <recommendedName>
        <fullName evidence="1">Polymerase/histidinol phosphatase N-terminal domain-containing protein</fullName>
    </recommendedName>
</protein>
<dbReference type="InterPro" id="IPR052018">
    <property type="entry name" value="PHP_domain"/>
</dbReference>
<accession>A0A1M5GMX3</accession>
<name>A0A1M5GMX3_9FLAO</name>